<dbReference type="GO" id="GO:0015293">
    <property type="term" value="F:symporter activity"/>
    <property type="evidence" value="ECO:0007669"/>
    <property type="project" value="UniProtKB-UniRule"/>
</dbReference>
<feature type="transmembrane region" description="Helical" evidence="7">
    <location>
        <begin position="430"/>
        <end position="451"/>
    </location>
</feature>
<dbReference type="NCBIfam" id="NF037982">
    <property type="entry name" value="Nramp_1"/>
    <property type="match status" value="1"/>
</dbReference>
<evidence type="ECO:0000256" key="4">
    <source>
        <dbReference type="ARBA" id="ARBA00022847"/>
    </source>
</evidence>
<dbReference type="InterPro" id="IPR001046">
    <property type="entry name" value="NRAMP_fam"/>
</dbReference>
<evidence type="ECO:0000256" key="6">
    <source>
        <dbReference type="ARBA" id="ARBA00023136"/>
    </source>
</evidence>
<evidence type="ECO:0000256" key="2">
    <source>
        <dbReference type="ARBA" id="ARBA00022448"/>
    </source>
</evidence>
<keyword evidence="2 7" id="KW-0813">Transport</keyword>
<feature type="transmembrane region" description="Helical" evidence="7">
    <location>
        <begin position="365"/>
        <end position="384"/>
    </location>
</feature>
<protein>
    <recommendedName>
        <fullName evidence="7">Divalent metal cation transporter MntH</fullName>
    </recommendedName>
</protein>
<evidence type="ECO:0000256" key="1">
    <source>
        <dbReference type="ARBA" id="ARBA00004141"/>
    </source>
</evidence>
<sequence length="452" mass="47679">MRKMTATHTGPRTSPMPLPTVPTAPFCPAEVKGSITIDAGVSGLAKLRRFAGPGLLVAIGYMDPGNWATDIQAGSQFGYALLWVVVFSSVAAIFLQMLAARLGLVAGRDLAQASYERYGPFGRIVQWVTAEVSIIACDIAEVLGCALAFKLLLGVPLAWGIVLTALDTMIVLGLQGKGFRQVEAIVLGLIGTMAFCFVAQVAMVPPDWRAVLHGLAPGLPGHDRKDAVVLALGIVGATIMPHNLYLHSSVVQTRRVVGGVGDVIKETLAMVRIDTWISLAVAMLVNAAILILAGAAFHASGQTGVVDIEQAYKLITPIVGGAAAWLLGIALLASGQSSTLTGTIAGQVIMDGFLRMKIPCYQRRLITRGLALMPALVGVLWLGDGAVGRLLVWSQVLLSLQLPFAMWPLIRSVGDRSVMRDYTIGRGAKIIAWALFVLISGTNLLLVAGFAG</sequence>
<accession>Q2SV47</accession>
<dbReference type="HAMAP" id="MF_00221">
    <property type="entry name" value="NRAMP"/>
    <property type="match status" value="1"/>
</dbReference>
<feature type="transmembrane region" description="Helical" evidence="7">
    <location>
        <begin position="276"/>
        <end position="299"/>
    </location>
</feature>
<gene>
    <name evidence="7" type="primary">mntH</name>
    <name evidence="8" type="ordered locus">BTH_I2687</name>
</gene>
<feature type="transmembrane region" description="Helical" evidence="7">
    <location>
        <begin position="77"/>
        <end position="99"/>
    </location>
</feature>
<name>Q2SV47_BURTA</name>
<organism evidence="8 9">
    <name type="scientific">Burkholderia thailandensis (strain ATCC 700388 / DSM 13276 / CCUG 48851 / CIP 106301 / E264)</name>
    <dbReference type="NCBI Taxonomy" id="271848"/>
    <lineage>
        <taxon>Bacteria</taxon>
        <taxon>Pseudomonadati</taxon>
        <taxon>Pseudomonadota</taxon>
        <taxon>Betaproteobacteria</taxon>
        <taxon>Burkholderiales</taxon>
        <taxon>Burkholderiaceae</taxon>
        <taxon>Burkholderia</taxon>
        <taxon>pseudomallei group</taxon>
    </lineage>
</organism>
<evidence type="ECO:0000256" key="3">
    <source>
        <dbReference type="ARBA" id="ARBA00022692"/>
    </source>
</evidence>
<dbReference type="PRINTS" id="PR00447">
    <property type="entry name" value="NATRESASSCMP"/>
</dbReference>
<comment type="subcellular location">
    <subcellularLocation>
        <location evidence="7">Cell inner membrane</location>
        <topology evidence="7">Multi-pass membrane protein</topology>
    </subcellularLocation>
    <subcellularLocation>
        <location evidence="1">Membrane</location>
        <topology evidence="1">Multi-pass membrane protein</topology>
    </subcellularLocation>
</comment>
<keyword evidence="7" id="KW-1003">Cell membrane</keyword>
<dbReference type="GO" id="GO:0034755">
    <property type="term" value="P:iron ion transmembrane transport"/>
    <property type="evidence" value="ECO:0007669"/>
    <property type="project" value="TreeGrafter"/>
</dbReference>
<dbReference type="Pfam" id="PF01566">
    <property type="entry name" value="Nramp"/>
    <property type="match status" value="1"/>
</dbReference>
<dbReference type="PANTHER" id="PTHR11706">
    <property type="entry name" value="SOLUTE CARRIER PROTEIN FAMILY 11 MEMBER"/>
    <property type="match status" value="1"/>
</dbReference>
<dbReference type="GO" id="GO:0005886">
    <property type="term" value="C:plasma membrane"/>
    <property type="evidence" value="ECO:0007669"/>
    <property type="project" value="UniProtKB-SubCell"/>
</dbReference>
<proteinExistence type="inferred from homology"/>
<dbReference type="NCBIfam" id="NF001923">
    <property type="entry name" value="PRK00701.1"/>
    <property type="match status" value="1"/>
</dbReference>
<keyword evidence="6 7" id="KW-0472">Membrane</keyword>
<dbReference type="KEGG" id="bte:BTH_I2687"/>
<dbReference type="AlphaFoldDB" id="Q2SV47"/>
<feature type="transmembrane region" description="Helical" evidence="7">
    <location>
        <begin position="184"/>
        <end position="203"/>
    </location>
</feature>
<dbReference type="HOGENOM" id="CLU_020088_2_0_4"/>
<reference evidence="8 9" key="1">
    <citation type="journal article" date="2005" name="BMC Genomics">
        <title>Bacterial genome adaptation to niches: divergence of the potential virulence genes in three Burkholderia species of different survival strategies.</title>
        <authorList>
            <person name="Kim H.S."/>
            <person name="Schell M.A."/>
            <person name="Yu Y."/>
            <person name="Ulrich R.L."/>
            <person name="Sarria S.H."/>
            <person name="Nierman W.C."/>
            <person name="DeShazer D."/>
        </authorList>
    </citation>
    <scope>NUCLEOTIDE SEQUENCE [LARGE SCALE GENOMIC DNA]</scope>
    <source>
        <strain evidence="9">ATCC 700388 / DSM 13276 / CCUG 48851 / CIP 106301 / E264</strain>
    </source>
</reference>
<feature type="transmembrane region" description="Helical" evidence="7">
    <location>
        <begin position="390"/>
        <end position="410"/>
    </location>
</feature>
<dbReference type="PANTHER" id="PTHR11706:SF33">
    <property type="entry name" value="NATURAL RESISTANCE-ASSOCIATED MACROPHAGE PROTEIN 2"/>
    <property type="match status" value="1"/>
</dbReference>
<keyword evidence="4 7" id="KW-0769">Symport</keyword>
<feature type="transmembrane region" description="Helical" evidence="7">
    <location>
        <begin position="151"/>
        <end position="172"/>
    </location>
</feature>
<feature type="transmembrane region" description="Helical" evidence="7">
    <location>
        <begin position="227"/>
        <end position="246"/>
    </location>
</feature>
<evidence type="ECO:0000256" key="5">
    <source>
        <dbReference type="ARBA" id="ARBA00022989"/>
    </source>
</evidence>
<comment type="similarity">
    <text evidence="7">Belongs to the NRAMP family.</text>
</comment>
<evidence type="ECO:0000313" key="9">
    <source>
        <dbReference type="Proteomes" id="UP000001930"/>
    </source>
</evidence>
<dbReference type="Proteomes" id="UP000001930">
    <property type="component" value="Chromosome I"/>
</dbReference>
<evidence type="ECO:0000313" key="8">
    <source>
        <dbReference type="EMBL" id="ABC39558.1"/>
    </source>
</evidence>
<keyword evidence="7" id="KW-0997">Cell inner membrane</keyword>
<dbReference type="GO" id="GO:0015086">
    <property type="term" value="F:cadmium ion transmembrane transporter activity"/>
    <property type="evidence" value="ECO:0007669"/>
    <property type="project" value="TreeGrafter"/>
</dbReference>
<keyword evidence="9" id="KW-1185">Reference proteome</keyword>
<evidence type="ECO:0000256" key="7">
    <source>
        <dbReference type="HAMAP-Rule" id="MF_00221"/>
    </source>
</evidence>
<keyword evidence="3 7" id="KW-0812">Transmembrane</keyword>
<dbReference type="GO" id="GO:0005384">
    <property type="term" value="F:manganese ion transmembrane transporter activity"/>
    <property type="evidence" value="ECO:0007669"/>
    <property type="project" value="TreeGrafter"/>
</dbReference>
<dbReference type="NCBIfam" id="TIGR01197">
    <property type="entry name" value="nramp"/>
    <property type="match status" value="1"/>
</dbReference>
<keyword evidence="5 7" id="KW-1133">Transmembrane helix</keyword>
<keyword evidence="7" id="KW-0406">Ion transport</keyword>
<comment type="function">
    <text evidence="7">H(+)-stimulated, divalent metal cation uptake system.</text>
</comment>
<dbReference type="EMBL" id="CP000086">
    <property type="protein sequence ID" value="ABC39558.1"/>
    <property type="molecule type" value="Genomic_DNA"/>
</dbReference>
<dbReference type="GO" id="GO:0046872">
    <property type="term" value="F:metal ion binding"/>
    <property type="evidence" value="ECO:0007669"/>
    <property type="project" value="UniProtKB-UniRule"/>
</dbReference>
<feature type="transmembrane region" description="Helical" evidence="7">
    <location>
        <begin position="311"/>
        <end position="333"/>
    </location>
</feature>